<comment type="caution">
    <text evidence="1">The sequence shown here is derived from an EMBL/GenBank/DDBJ whole genome shotgun (WGS) entry which is preliminary data.</text>
</comment>
<accession>A0A1E3WDU6</accession>
<dbReference type="RefSeq" id="WP_069622818.1">
    <property type="nucleotide sequence ID" value="NZ_LPWD01000028.1"/>
</dbReference>
<dbReference type="AlphaFoldDB" id="A0A1E3WDU6"/>
<sequence>MGRKVGGTTAKRTPPGQKACGCGSHSVAAEITALVNTLRELAAIRATAEDAASRILDSAEGLLALADKEEAKKAEARSCRS</sequence>
<evidence type="ECO:0000313" key="2">
    <source>
        <dbReference type="Proteomes" id="UP000095042"/>
    </source>
</evidence>
<proteinExistence type="predicted"/>
<gene>
    <name evidence="1" type="ORF">AUC71_06630</name>
</gene>
<protein>
    <submittedName>
        <fullName evidence="1">Uncharacterized protein</fullName>
    </submittedName>
</protein>
<name>A0A1E3WDU6_9HYPH</name>
<dbReference type="EMBL" id="LPWD01000028">
    <property type="protein sequence ID" value="ODS03995.1"/>
    <property type="molecule type" value="Genomic_DNA"/>
</dbReference>
<organism evidence="1 2">
    <name type="scientific">Methyloceanibacter marginalis</name>
    <dbReference type="NCBI Taxonomy" id="1774971"/>
    <lineage>
        <taxon>Bacteria</taxon>
        <taxon>Pseudomonadati</taxon>
        <taxon>Pseudomonadota</taxon>
        <taxon>Alphaproteobacteria</taxon>
        <taxon>Hyphomicrobiales</taxon>
        <taxon>Hyphomicrobiaceae</taxon>
        <taxon>Methyloceanibacter</taxon>
    </lineage>
</organism>
<keyword evidence="2" id="KW-1185">Reference proteome</keyword>
<dbReference type="Proteomes" id="UP000095042">
    <property type="component" value="Unassembled WGS sequence"/>
</dbReference>
<reference evidence="1 2" key="1">
    <citation type="journal article" date="2016" name="Environ. Microbiol.">
        <title>New Methyloceanibacter diversity from North Sea sediments includes methanotroph containing solely the soluble methane monooxygenase.</title>
        <authorList>
            <person name="Vekeman B."/>
            <person name="Kerckhof F.M."/>
            <person name="Cremers G."/>
            <person name="de Vos P."/>
            <person name="Vandamme P."/>
            <person name="Boon N."/>
            <person name="Op den Camp H.J."/>
            <person name="Heylen K."/>
        </authorList>
    </citation>
    <scope>NUCLEOTIDE SEQUENCE [LARGE SCALE GENOMIC DNA]</scope>
    <source>
        <strain evidence="1 2">R-67177</strain>
    </source>
</reference>
<evidence type="ECO:0000313" key="1">
    <source>
        <dbReference type="EMBL" id="ODS03995.1"/>
    </source>
</evidence>